<evidence type="ECO:0000313" key="4">
    <source>
        <dbReference type="Proteomes" id="UP000248311"/>
    </source>
</evidence>
<evidence type="ECO:0000256" key="1">
    <source>
        <dbReference type="SAM" id="MobiDB-lite"/>
    </source>
</evidence>
<keyword evidence="4" id="KW-1185">Reference proteome</keyword>
<sequence length="542" mass="56143">MTQARPGARRLALAPALLLALSAGAASAQTEGEAPLSAIDWLSQSLVAPPAAPAPQPPEAGRTGPGSGAVPGETPVADSATVPDVSTRSLGAPSPDGVGLLGPRITGLPGDLWSASDAAQLITLIRALDTQQTPAMQELTRLLMLAEAQPPLGASGEASFLLARTDRLLDMGALQEAQAMLEQVGLDTPEVTRRWFDIALLTGTEDAACAAMLEQASLSPTLPTRIFCLAREGDWPAAAVTLNSATALGTLDPEIEDLLHRFLDDNMHEGAEPLRDPSRPSPLVFRMREAIGEALPSRTLPLAFAQADLRDTNPWRVQIEAAERLVRAGGLDPAVLFALYGDHAPAASGGVWDRAAAIQALEAALRAGPPAAGTAPEGGTTATLDEALPPAWEAMEQAGLQVPFARHYAQALLDRPLEGETAALAQRIALLSPLYETAARGLDDPLAAGIAAGETAGIEPADPREAALAAAFADHPVPEPLQALVEAGKPGEAMLRAIATFDQGVSAEPQALADALALLRSLGLEDIARRAALQVLLLDRPA</sequence>
<dbReference type="AlphaFoldDB" id="A0A318SW11"/>
<evidence type="ECO:0008006" key="5">
    <source>
        <dbReference type="Google" id="ProtNLM"/>
    </source>
</evidence>
<comment type="caution">
    <text evidence="3">The sequence shown here is derived from an EMBL/GenBank/DDBJ whole genome shotgun (WGS) entry which is preliminary data.</text>
</comment>
<feature type="chain" id="PRO_5016279931" description="Tetratricopeptide repeat protein" evidence="2">
    <location>
        <begin position="29"/>
        <end position="542"/>
    </location>
</feature>
<dbReference type="Proteomes" id="UP000248311">
    <property type="component" value="Unassembled WGS sequence"/>
</dbReference>
<evidence type="ECO:0000256" key="2">
    <source>
        <dbReference type="SAM" id="SignalP"/>
    </source>
</evidence>
<accession>A0A318SW11</accession>
<dbReference type="RefSeq" id="WP_245904660.1">
    <property type="nucleotide sequence ID" value="NZ_QJTE01000001.1"/>
</dbReference>
<feature type="signal peptide" evidence="2">
    <location>
        <begin position="1"/>
        <end position="28"/>
    </location>
</feature>
<reference evidence="3 4" key="1">
    <citation type="submission" date="2018-06" db="EMBL/GenBank/DDBJ databases">
        <title>Genomic Encyclopedia of Type Strains, Phase III (KMG-III): the genomes of soil and plant-associated and newly described type strains.</title>
        <authorList>
            <person name="Whitman W."/>
        </authorList>
    </citation>
    <scope>NUCLEOTIDE SEQUENCE [LARGE SCALE GENOMIC DNA]</scope>
    <source>
        <strain evidence="3 4">CECT 9025</strain>
    </source>
</reference>
<gene>
    <name evidence="3" type="ORF">DFP88_101715</name>
</gene>
<proteinExistence type="predicted"/>
<feature type="region of interest" description="Disordered" evidence="1">
    <location>
        <begin position="48"/>
        <end position="101"/>
    </location>
</feature>
<evidence type="ECO:0000313" key="3">
    <source>
        <dbReference type="EMBL" id="PYE86040.1"/>
    </source>
</evidence>
<keyword evidence="2" id="KW-0732">Signal</keyword>
<protein>
    <recommendedName>
        <fullName evidence="5">Tetratricopeptide repeat protein</fullName>
    </recommendedName>
</protein>
<organism evidence="3 4">
    <name type="scientific">Pseudoroseicyclus aestuarii</name>
    <dbReference type="NCBI Taxonomy" id="1795041"/>
    <lineage>
        <taxon>Bacteria</taxon>
        <taxon>Pseudomonadati</taxon>
        <taxon>Pseudomonadota</taxon>
        <taxon>Alphaproteobacteria</taxon>
        <taxon>Rhodobacterales</taxon>
        <taxon>Paracoccaceae</taxon>
        <taxon>Pseudoroseicyclus</taxon>
    </lineage>
</organism>
<name>A0A318SW11_9RHOB</name>
<dbReference type="EMBL" id="QJTE01000001">
    <property type="protein sequence ID" value="PYE86040.1"/>
    <property type="molecule type" value="Genomic_DNA"/>
</dbReference>